<dbReference type="Gene3D" id="3.30.1380.10">
    <property type="match status" value="1"/>
</dbReference>
<dbReference type="InterPro" id="IPR013230">
    <property type="entry name" value="Peptidase_M15A_C"/>
</dbReference>
<accession>A0A9J9HBC8</accession>
<proteinExistence type="predicted"/>
<dbReference type="Pfam" id="PF08291">
    <property type="entry name" value="Peptidase_M15_3"/>
    <property type="match status" value="1"/>
</dbReference>
<evidence type="ECO:0000313" key="3">
    <source>
        <dbReference type="Proteomes" id="UP000001989"/>
    </source>
</evidence>
<evidence type="ECO:0000313" key="2">
    <source>
        <dbReference type="EMBL" id="ABQ68530.1"/>
    </source>
</evidence>
<organism evidence="2 3">
    <name type="scientific">Rhizorhabdus wittichii (strain DSM 6014 / CCUG 31198 / JCM 15750 / NBRC 105917 / EY 4224 / RW1)</name>
    <name type="common">Sphingomonas wittichii</name>
    <dbReference type="NCBI Taxonomy" id="392499"/>
    <lineage>
        <taxon>Bacteria</taxon>
        <taxon>Pseudomonadati</taxon>
        <taxon>Pseudomonadota</taxon>
        <taxon>Alphaproteobacteria</taxon>
        <taxon>Sphingomonadales</taxon>
        <taxon>Sphingomonadaceae</taxon>
        <taxon>Rhizorhabdus</taxon>
    </lineage>
</organism>
<name>A0A9J9HBC8_RHIWR</name>
<dbReference type="InterPro" id="IPR009045">
    <property type="entry name" value="Zn_M74/Hedgehog-like"/>
</dbReference>
<protein>
    <submittedName>
        <fullName evidence="2">Peptidase M15A</fullName>
    </submittedName>
</protein>
<reference evidence="2 3" key="1">
    <citation type="journal article" date="2010" name="J. Bacteriol.">
        <title>Genome sequence of the dioxin-mineralizing bacterium Sphingomonas wittichii RW1.</title>
        <authorList>
            <person name="Miller T.R."/>
            <person name="Delcher A.L."/>
            <person name="Salzberg S.L."/>
            <person name="Saunders E."/>
            <person name="Detter J.C."/>
            <person name="Halden R.U."/>
        </authorList>
    </citation>
    <scope>NUCLEOTIDE SEQUENCE [LARGE SCALE GENOMIC DNA]</scope>
    <source>
        <strain evidence="3">DSM 6014 / CCUG 31198 / JCM 15750 / NBRC 105917 / EY 4224 / RW1</strain>
    </source>
</reference>
<gene>
    <name evidence="2" type="ordered locus">Swit_2171</name>
</gene>
<dbReference type="SUPFAM" id="SSF55166">
    <property type="entry name" value="Hedgehog/DD-peptidase"/>
    <property type="match status" value="1"/>
</dbReference>
<dbReference type="EMBL" id="CP000699">
    <property type="protein sequence ID" value="ABQ68530.1"/>
    <property type="molecule type" value="Genomic_DNA"/>
</dbReference>
<dbReference type="AlphaFoldDB" id="A0A9J9HBC8"/>
<dbReference type="KEGG" id="swi:Swit_2171"/>
<feature type="domain" description="Peptidase M15A C-terminal" evidence="1">
    <location>
        <begin position="46"/>
        <end position="142"/>
    </location>
</feature>
<evidence type="ECO:0000259" key="1">
    <source>
        <dbReference type="Pfam" id="PF08291"/>
    </source>
</evidence>
<dbReference type="Proteomes" id="UP000001989">
    <property type="component" value="Chromosome"/>
</dbReference>
<sequence length="184" mass="20016">MKLMDAQQLLDMSPDADWPERAAAKVVAALLDPVARPALLALRLSPHFTLRELTASATADARGLVNMPDARQLLALRYLCVSILEPVRARFGPVRVTSGLRLFTPDSQHGKGEAADFEVPGVANLAVARWIRDMLRFDQLILEAWSPGAANAGWVHCSARPDRARKSVLRTPTGKAPYFAGLPA</sequence>
<keyword evidence="3" id="KW-1185">Reference proteome</keyword>